<sequence>MSKVTLTKKEQQAIAELEALAKRWPKSLKLFSWSSNLCIFKADSDGRDAYIASISGIRNDGGDPDDVNQSPDITYQ</sequence>
<dbReference type="EMBL" id="RNRV01000013">
    <property type="protein sequence ID" value="MHO04601.1"/>
    <property type="molecule type" value="Genomic_DNA"/>
</dbReference>
<comment type="caution">
    <text evidence="1">The sequence shown here is derived from an EMBL/GenBank/DDBJ whole genome shotgun (WGS) entry which is preliminary data.</text>
</comment>
<proteinExistence type="predicted"/>
<organism evidence="1">
    <name type="scientific">Escherichia coli</name>
    <dbReference type="NCBI Taxonomy" id="562"/>
    <lineage>
        <taxon>Bacteria</taxon>
        <taxon>Pseudomonadati</taxon>
        <taxon>Pseudomonadota</taxon>
        <taxon>Gammaproteobacteria</taxon>
        <taxon>Enterobacterales</taxon>
        <taxon>Enterobacteriaceae</taxon>
        <taxon>Escherichia</taxon>
    </lineage>
</organism>
<evidence type="ECO:0000313" key="1">
    <source>
        <dbReference type="EMBL" id="MHO04601.1"/>
    </source>
</evidence>
<name>A0A3L0X159_ECOLX</name>
<reference evidence="1" key="1">
    <citation type="submission" date="2018-10" db="EMBL/GenBank/DDBJ databases">
        <authorList>
            <consortium name="NARMS: The National Antimicrobial Resistance Monitoring System"/>
        </authorList>
    </citation>
    <scope>NUCLEOTIDE SEQUENCE [LARGE SCALE GENOMIC DNA]</scope>
    <source>
        <strain evidence="1">CVM N17EC0388</strain>
    </source>
</reference>
<accession>A0A3L0X159</accession>
<dbReference type="AlphaFoldDB" id="A0A3L0X159"/>
<gene>
    <name evidence="1" type="ORF">D9F05_09475</name>
</gene>
<protein>
    <submittedName>
        <fullName evidence="1">Uncharacterized protein</fullName>
    </submittedName>
</protein>